<dbReference type="HOGENOM" id="CLU_053387_0_0_1"/>
<proteinExistence type="predicted"/>
<name>S8EK40_FOMSC</name>
<feature type="region of interest" description="Disordered" evidence="1">
    <location>
        <begin position="164"/>
        <end position="183"/>
    </location>
</feature>
<evidence type="ECO:0000313" key="5">
    <source>
        <dbReference type="Proteomes" id="UP000015241"/>
    </source>
</evidence>
<feature type="compositionally biased region" description="Low complexity" evidence="1">
    <location>
        <begin position="64"/>
        <end position="138"/>
    </location>
</feature>
<dbReference type="OrthoDB" id="2576541at2759"/>
<dbReference type="Proteomes" id="UP000015241">
    <property type="component" value="Unassembled WGS sequence"/>
</dbReference>
<feature type="chain" id="PRO_5004563119" description="Mid2 domain-containing protein" evidence="3">
    <location>
        <begin position="27"/>
        <end position="398"/>
    </location>
</feature>
<organism evidence="4 5">
    <name type="scientific">Fomitopsis schrenkii</name>
    <name type="common">Brown rot fungus</name>
    <dbReference type="NCBI Taxonomy" id="2126942"/>
    <lineage>
        <taxon>Eukaryota</taxon>
        <taxon>Fungi</taxon>
        <taxon>Dikarya</taxon>
        <taxon>Basidiomycota</taxon>
        <taxon>Agaricomycotina</taxon>
        <taxon>Agaricomycetes</taxon>
        <taxon>Polyporales</taxon>
        <taxon>Fomitopsis</taxon>
    </lineage>
</organism>
<evidence type="ECO:0000256" key="3">
    <source>
        <dbReference type="SAM" id="SignalP"/>
    </source>
</evidence>
<keyword evidence="2" id="KW-0472">Membrane</keyword>
<feature type="compositionally biased region" description="Low complexity" evidence="1">
    <location>
        <begin position="351"/>
        <end position="371"/>
    </location>
</feature>
<protein>
    <recommendedName>
        <fullName evidence="6">Mid2 domain-containing protein</fullName>
    </recommendedName>
</protein>
<feature type="region of interest" description="Disordered" evidence="1">
    <location>
        <begin position="349"/>
        <end position="398"/>
    </location>
</feature>
<dbReference type="STRING" id="743788.S8EK40"/>
<evidence type="ECO:0000313" key="4">
    <source>
        <dbReference type="EMBL" id="EPT05517.1"/>
    </source>
</evidence>
<evidence type="ECO:0000256" key="1">
    <source>
        <dbReference type="SAM" id="MobiDB-lite"/>
    </source>
</evidence>
<evidence type="ECO:0008006" key="6">
    <source>
        <dbReference type="Google" id="ProtNLM"/>
    </source>
</evidence>
<dbReference type="InParanoid" id="S8EK40"/>
<dbReference type="eggNOG" id="ENOG502S80A">
    <property type="taxonomic scope" value="Eukaryota"/>
</dbReference>
<gene>
    <name evidence="4" type="ORF">FOMPIDRAFT_1027139</name>
</gene>
<keyword evidence="2" id="KW-0812">Transmembrane</keyword>
<keyword evidence="2" id="KW-1133">Transmembrane helix</keyword>
<feature type="region of interest" description="Disordered" evidence="1">
    <location>
        <begin position="242"/>
        <end position="272"/>
    </location>
</feature>
<accession>S8EK40</accession>
<feature type="region of interest" description="Disordered" evidence="1">
    <location>
        <begin position="40"/>
        <end position="146"/>
    </location>
</feature>
<keyword evidence="5" id="KW-1185">Reference proteome</keyword>
<keyword evidence="3" id="KW-0732">Signal</keyword>
<dbReference type="AlphaFoldDB" id="S8EK40"/>
<feature type="signal peptide" evidence="3">
    <location>
        <begin position="1"/>
        <end position="26"/>
    </location>
</feature>
<feature type="compositionally biased region" description="Low complexity" evidence="1">
    <location>
        <begin position="45"/>
        <end position="56"/>
    </location>
</feature>
<reference evidence="4 5" key="1">
    <citation type="journal article" date="2012" name="Science">
        <title>The Paleozoic origin of enzymatic lignin decomposition reconstructed from 31 fungal genomes.</title>
        <authorList>
            <person name="Floudas D."/>
            <person name="Binder M."/>
            <person name="Riley R."/>
            <person name="Barry K."/>
            <person name="Blanchette R.A."/>
            <person name="Henrissat B."/>
            <person name="Martinez A.T."/>
            <person name="Otillar R."/>
            <person name="Spatafora J.W."/>
            <person name="Yadav J.S."/>
            <person name="Aerts A."/>
            <person name="Benoit I."/>
            <person name="Boyd A."/>
            <person name="Carlson A."/>
            <person name="Copeland A."/>
            <person name="Coutinho P.M."/>
            <person name="de Vries R.P."/>
            <person name="Ferreira P."/>
            <person name="Findley K."/>
            <person name="Foster B."/>
            <person name="Gaskell J."/>
            <person name="Glotzer D."/>
            <person name="Gorecki P."/>
            <person name="Heitman J."/>
            <person name="Hesse C."/>
            <person name="Hori C."/>
            <person name="Igarashi K."/>
            <person name="Jurgens J.A."/>
            <person name="Kallen N."/>
            <person name="Kersten P."/>
            <person name="Kohler A."/>
            <person name="Kuees U."/>
            <person name="Kumar T.K.A."/>
            <person name="Kuo A."/>
            <person name="LaButti K."/>
            <person name="Larrondo L.F."/>
            <person name="Lindquist E."/>
            <person name="Ling A."/>
            <person name="Lombard V."/>
            <person name="Lucas S."/>
            <person name="Lundell T."/>
            <person name="Martin R."/>
            <person name="McLaughlin D.J."/>
            <person name="Morgenstern I."/>
            <person name="Morin E."/>
            <person name="Murat C."/>
            <person name="Nagy L.G."/>
            <person name="Nolan M."/>
            <person name="Ohm R.A."/>
            <person name="Patyshakuliyeva A."/>
            <person name="Rokas A."/>
            <person name="Ruiz-Duenas F.J."/>
            <person name="Sabat G."/>
            <person name="Salamov A."/>
            <person name="Samejima M."/>
            <person name="Schmutz J."/>
            <person name="Slot J.C."/>
            <person name="St John F."/>
            <person name="Stenlid J."/>
            <person name="Sun H."/>
            <person name="Sun S."/>
            <person name="Syed K."/>
            <person name="Tsang A."/>
            <person name="Wiebenga A."/>
            <person name="Young D."/>
            <person name="Pisabarro A."/>
            <person name="Eastwood D.C."/>
            <person name="Martin F."/>
            <person name="Cullen D."/>
            <person name="Grigoriev I.V."/>
            <person name="Hibbett D.S."/>
        </authorList>
    </citation>
    <scope>NUCLEOTIDE SEQUENCE</scope>
    <source>
        <strain evidence="5">FP-58527</strain>
    </source>
</reference>
<dbReference type="EMBL" id="KE504123">
    <property type="protein sequence ID" value="EPT05517.1"/>
    <property type="molecule type" value="Genomic_DNA"/>
</dbReference>
<evidence type="ECO:0000256" key="2">
    <source>
        <dbReference type="SAM" id="Phobius"/>
    </source>
</evidence>
<sequence length="398" mass="40520">MVRSVIHSRFLLALLAALLLAPFVAAHDARALERRDISNIFSFPDSGTTSQTSTTDSKTDDKTSSTAATTTSSQTKSTQSSQANSASKTSNPPPSQTSNTASQTSTSNGSEQTSSGSTSGSTQATTSAPTSSTTQSASDFRTTSYSTKQDGGIVTVISTVPASDLASGTQPAPSQTGDSNDSSGISTGGIVGLSVAGGVALLAVVAFAIFKFSRKKYLDEYDDGEAIKWPELGTHGEGTHALPTHRTGGAGFETSSEVNLTRPDSRAGSIAPSSSAVDLYGTHQDPYAVPPLPHLNPSVGGGLQPYRDDPSATYYDPYSGPVPQTLDGEAIPMTQIPGRMGMGMGMDGRRSPGPAAAFAPPMGAPPGMRSASPAPGMGMRSASPAPNRGYGAGPGPYA</sequence>
<feature type="transmembrane region" description="Helical" evidence="2">
    <location>
        <begin position="189"/>
        <end position="210"/>
    </location>
</feature>